<dbReference type="PANTHER" id="PTHR34699">
    <property type="match status" value="1"/>
</dbReference>
<dbReference type="InterPro" id="IPR050299">
    <property type="entry name" value="YjjX_NTPase"/>
</dbReference>
<keyword evidence="3" id="KW-0479">Metal-binding</keyword>
<feature type="domain" description="Non-canonical purine NTP phosphatase/PRRC1" evidence="13">
    <location>
        <begin position="32"/>
        <end position="225"/>
    </location>
</feature>
<dbReference type="EC" id="3.6.1.73" evidence="9"/>
<dbReference type="InterPro" id="IPR029001">
    <property type="entry name" value="ITPase-like_fam"/>
</dbReference>
<protein>
    <recommendedName>
        <fullName evidence="9">inosine/xanthosine triphosphatase</fullName>
        <ecNumber evidence="9">3.6.1.73</ecNumber>
    </recommendedName>
</protein>
<keyword evidence="5" id="KW-0378">Hydrolase</keyword>
<accession>A0AAN6YA00</accession>
<comment type="caution">
    <text evidence="14">The sequence shown here is derived from an EMBL/GenBank/DDBJ whole genome shotgun (WGS) entry which is preliminary data.</text>
</comment>
<feature type="region of interest" description="Disordered" evidence="12">
    <location>
        <begin position="1"/>
        <end position="26"/>
    </location>
</feature>
<gene>
    <name evidence="14" type="ORF">QBC37DRAFT_419274</name>
</gene>
<comment type="cofactor">
    <cofactor evidence="2">
        <name>Mg(2+)</name>
        <dbReference type="ChEBI" id="CHEBI:18420"/>
    </cofactor>
</comment>
<keyword evidence="15" id="KW-1185">Reference proteome</keyword>
<dbReference type="GO" id="GO:0103023">
    <property type="term" value="F:ITPase activity"/>
    <property type="evidence" value="ECO:0007669"/>
    <property type="project" value="UniProtKB-EC"/>
</dbReference>
<dbReference type="InterPro" id="IPR026533">
    <property type="entry name" value="NTPase/PRRC1"/>
</dbReference>
<comment type="catalytic activity">
    <reaction evidence="11">
        <text>XTP + H2O = XDP + phosphate + H(+)</text>
        <dbReference type="Rhea" id="RHEA:28406"/>
        <dbReference type="ChEBI" id="CHEBI:15377"/>
        <dbReference type="ChEBI" id="CHEBI:15378"/>
        <dbReference type="ChEBI" id="CHEBI:43474"/>
        <dbReference type="ChEBI" id="CHEBI:59884"/>
        <dbReference type="ChEBI" id="CHEBI:61314"/>
        <dbReference type="EC" id="3.6.1.73"/>
    </reaction>
</comment>
<comment type="cofactor">
    <cofactor evidence="1">
        <name>Mn(2+)</name>
        <dbReference type="ChEBI" id="CHEBI:29035"/>
    </cofactor>
</comment>
<dbReference type="AlphaFoldDB" id="A0AAN6YA00"/>
<evidence type="ECO:0000256" key="3">
    <source>
        <dbReference type="ARBA" id="ARBA00022723"/>
    </source>
</evidence>
<keyword evidence="8" id="KW-0464">Manganese</keyword>
<evidence type="ECO:0000256" key="10">
    <source>
        <dbReference type="ARBA" id="ARBA00048174"/>
    </source>
</evidence>
<evidence type="ECO:0000259" key="13">
    <source>
        <dbReference type="Pfam" id="PF01931"/>
    </source>
</evidence>
<evidence type="ECO:0000256" key="12">
    <source>
        <dbReference type="SAM" id="MobiDB-lite"/>
    </source>
</evidence>
<dbReference type="PANTHER" id="PTHR34699:SF2">
    <property type="entry name" value="NON-CANONICAL PURINE NTP PHOSPHATASE_PRRC1 DOMAIN-CONTAINING PROTEIN"/>
    <property type="match status" value="1"/>
</dbReference>
<keyword evidence="7" id="KW-0546">Nucleotide metabolism</keyword>
<dbReference type="EMBL" id="MU858080">
    <property type="protein sequence ID" value="KAK4215419.1"/>
    <property type="molecule type" value="Genomic_DNA"/>
</dbReference>
<evidence type="ECO:0000256" key="9">
    <source>
        <dbReference type="ARBA" id="ARBA00038901"/>
    </source>
</evidence>
<dbReference type="Pfam" id="PF01931">
    <property type="entry name" value="NTPase_I-T"/>
    <property type="match status" value="1"/>
</dbReference>
<dbReference type="Gene3D" id="3.90.950.10">
    <property type="match status" value="1"/>
</dbReference>
<dbReference type="GO" id="GO:0006772">
    <property type="term" value="P:thiamine metabolic process"/>
    <property type="evidence" value="ECO:0007669"/>
    <property type="project" value="TreeGrafter"/>
</dbReference>
<dbReference type="GO" id="GO:0009117">
    <property type="term" value="P:nucleotide metabolic process"/>
    <property type="evidence" value="ECO:0007669"/>
    <property type="project" value="UniProtKB-KW"/>
</dbReference>
<name>A0AAN6YA00_9PEZI</name>
<keyword evidence="4" id="KW-0547">Nucleotide-binding</keyword>
<evidence type="ECO:0000256" key="7">
    <source>
        <dbReference type="ARBA" id="ARBA00023080"/>
    </source>
</evidence>
<proteinExistence type="predicted"/>
<evidence type="ECO:0000256" key="5">
    <source>
        <dbReference type="ARBA" id="ARBA00022801"/>
    </source>
</evidence>
<evidence type="ECO:0000256" key="2">
    <source>
        <dbReference type="ARBA" id="ARBA00001946"/>
    </source>
</evidence>
<dbReference type="FunFam" id="3.90.950.10:FF:000002">
    <property type="entry name" value="Inosine/xanthosine triphosphatase"/>
    <property type="match status" value="1"/>
</dbReference>
<dbReference type="GO" id="GO:0046872">
    <property type="term" value="F:metal ion binding"/>
    <property type="evidence" value="ECO:0007669"/>
    <property type="project" value="UniProtKB-KW"/>
</dbReference>
<feature type="compositionally biased region" description="Polar residues" evidence="12">
    <location>
        <begin position="7"/>
        <end position="22"/>
    </location>
</feature>
<evidence type="ECO:0000256" key="11">
    <source>
        <dbReference type="ARBA" id="ARBA00048781"/>
    </source>
</evidence>
<dbReference type="Proteomes" id="UP001301769">
    <property type="component" value="Unassembled WGS sequence"/>
</dbReference>
<dbReference type="SUPFAM" id="SSF52972">
    <property type="entry name" value="ITPase-like"/>
    <property type="match status" value="1"/>
</dbReference>
<dbReference type="GO" id="GO:0000166">
    <property type="term" value="F:nucleotide binding"/>
    <property type="evidence" value="ECO:0007669"/>
    <property type="project" value="UniProtKB-KW"/>
</dbReference>
<reference evidence="14" key="1">
    <citation type="journal article" date="2023" name="Mol. Phylogenet. Evol.">
        <title>Genome-scale phylogeny and comparative genomics of the fungal order Sordariales.</title>
        <authorList>
            <person name="Hensen N."/>
            <person name="Bonometti L."/>
            <person name="Westerberg I."/>
            <person name="Brannstrom I.O."/>
            <person name="Guillou S."/>
            <person name="Cros-Aarteil S."/>
            <person name="Calhoun S."/>
            <person name="Haridas S."/>
            <person name="Kuo A."/>
            <person name="Mondo S."/>
            <person name="Pangilinan J."/>
            <person name="Riley R."/>
            <person name="LaButti K."/>
            <person name="Andreopoulos B."/>
            <person name="Lipzen A."/>
            <person name="Chen C."/>
            <person name="Yan M."/>
            <person name="Daum C."/>
            <person name="Ng V."/>
            <person name="Clum A."/>
            <person name="Steindorff A."/>
            <person name="Ohm R.A."/>
            <person name="Martin F."/>
            <person name="Silar P."/>
            <person name="Natvig D.O."/>
            <person name="Lalanne C."/>
            <person name="Gautier V."/>
            <person name="Ament-Velasquez S.L."/>
            <person name="Kruys A."/>
            <person name="Hutchinson M.I."/>
            <person name="Powell A.J."/>
            <person name="Barry K."/>
            <person name="Miller A.N."/>
            <person name="Grigoriev I.V."/>
            <person name="Debuchy R."/>
            <person name="Gladieux P."/>
            <person name="Hiltunen Thoren M."/>
            <person name="Johannesson H."/>
        </authorList>
    </citation>
    <scope>NUCLEOTIDE SEQUENCE</scope>
    <source>
        <strain evidence="14">PSN293</strain>
    </source>
</reference>
<evidence type="ECO:0000256" key="6">
    <source>
        <dbReference type="ARBA" id="ARBA00022842"/>
    </source>
</evidence>
<evidence type="ECO:0000313" key="14">
    <source>
        <dbReference type="EMBL" id="KAK4215419.1"/>
    </source>
</evidence>
<evidence type="ECO:0000313" key="15">
    <source>
        <dbReference type="Proteomes" id="UP001301769"/>
    </source>
</evidence>
<keyword evidence="6" id="KW-0460">Magnesium</keyword>
<reference evidence="14" key="2">
    <citation type="submission" date="2023-05" db="EMBL/GenBank/DDBJ databases">
        <authorList>
            <consortium name="Lawrence Berkeley National Laboratory"/>
            <person name="Steindorff A."/>
            <person name="Hensen N."/>
            <person name="Bonometti L."/>
            <person name="Westerberg I."/>
            <person name="Brannstrom I.O."/>
            <person name="Guillou S."/>
            <person name="Cros-Aarteil S."/>
            <person name="Calhoun S."/>
            <person name="Haridas S."/>
            <person name="Kuo A."/>
            <person name="Mondo S."/>
            <person name="Pangilinan J."/>
            <person name="Riley R."/>
            <person name="Labutti K."/>
            <person name="Andreopoulos B."/>
            <person name="Lipzen A."/>
            <person name="Chen C."/>
            <person name="Yanf M."/>
            <person name="Daum C."/>
            <person name="Ng V."/>
            <person name="Clum A."/>
            <person name="Ohm R."/>
            <person name="Martin F."/>
            <person name="Silar P."/>
            <person name="Natvig D."/>
            <person name="Lalanne C."/>
            <person name="Gautier V."/>
            <person name="Ament-Velasquez S.L."/>
            <person name="Kruys A."/>
            <person name="Hutchinson M.I."/>
            <person name="Powell A.J."/>
            <person name="Barry K."/>
            <person name="Miller A.N."/>
            <person name="Grigoriev I.V."/>
            <person name="Debuchy R."/>
            <person name="Gladieux P."/>
            <person name="Thoren M.H."/>
            <person name="Johannesson H."/>
        </authorList>
    </citation>
    <scope>NUCLEOTIDE SEQUENCE</scope>
    <source>
        <strain evidence="14">PSN293</strain>
    </source>
</reference>
<comment type="catalytic activity">
    <reaction evidence="10">
        <text>ITP + H2O = IDP + phosphate + H(+)</text>
        <dbReference type="Rhea" id="RHEA:28330"/>
        <dbReference type="ChEBI" id="CHEBI:15377"/>
        <dbReference type="ChEBI" id="CHEBI:15378"/>
        <dbReference type="ChEBI" id="CHEBI:43474"/>
        <dbReference type="ChEBI" id="CHEBI:58280"/>
        <dbReference type="ChEBI" id="CHEBI:61402"/>
        <dbReference type="EC" id="3.6.1.73"/>
    </reaction>
</comment>
<evidence type="ECO:0000256" key="1">
    <source>
        <dbReference type="ARBA" id="ARBA00001936"/>
    </source>
</evidence>
<sequence length="232" mass="24758">MNPPNPDSGNTNTIGNDDTQPNHPRPKTILVASLNPVKIAAALHGFEEMFPNTAFTARGIAVPSGVPDQPFTDQETLLGARNRAVNARAAESGAAAAVDFWVGIEGGVCEDPSSGPADQKQTALLQSFAWVVILGNRHALGSDSEQNENEADSIVEGKARTLMYYLPLETSRLVRGGMELGHAEDQIWGQTNSKQKNGSIGLLTGDVIDRKGYIQQAVVGALIPFRNPGLRF</sequence>
<evidence type="ECO:0000256" key="4">
    <source>
        <dbReference type="ARBA" id="ARBA00022741"/>
    </source>
</evidence>
<organism evidence="14 15">
    <name type="scientific">Rhypophila decipiens</name>
    <dbReference type="NCBI Taxonomy" id="261697"/>
    <lineage>
        <taxon>Eukaryota</taxon>
        <taxon>Fungi</taxon>
        <taxon>Dikarya</taxon>
        <taxon>Ascomycota</taxon>
        <taxon>Pezizomycotina</taxon>
        <taxon>Sordariomycetes</taxon>
        <taxon>Sordariomycetidae</taxon>
        <taxon>Sordariales</taxon>
        <taxon>Naviculisporaceae</taxon>
        <taxon>Rhypophila</taxon>
    </lineage>
</organism>
<evidence type="ECO:0000256" key="8">
    <source>
        <dbReference type="ARBA" id="ARBA00023211"/>
    </source>
</evidence>